<reference evidence="6" key="2">
    <citation type="submission" date="2015-02" db="EMBL/GenBank/DDBJ databases">
        <title>Physiological reanalysis, assessment of diazotrophy, and genome sequences of multiple isolates of Streptomyces thermoautotrophicus.</title>
        <authorList>
            <person name="MacKellar D.C."/>
            <person name="Lieber L."/>
            <person name="Norman J."/>
            <person name="Bolger A."/>
            <person name="Tobin C."/>
            <person name="Murray J.W."/>
            <person name="Friesen M."/>
            <person name="Prell J."/>
        </authorList>
    </citation>
    <scope>NUCLEOTIDE SEQUENCE [LARGE SCALE GENOMIC DNA]</scope>
    <source>
        <strain evidence="6">UBT1</strain>
    </source>
</reference>
<dbReference type="Proteomes" id="UP000070188">
    <property type="component" value="Unassembled WGS sequence"/>
</dbReference>
<evidence type="ECO:0000259" key="1">
    <source>
        <dbReference type="PROSITE" id="PS50943"/>
    </source>
</evidence>
<dbReference type="GO" id="GO:0003677">
    <property type="term" value="F:DNA binding"/>
    <property type="evidence" value="ECO:0007669"/>
    <property type="project" value="InterPro"/>
</dbReference>
<evidence type="ECO:0000313" key="5">
    <source>
        <dbReference type="Proteomes" id="UP000070188"/>
    </source>
</evidence>
<dbReference type="Gene3D" id="1.10.260.40">
    <property type="entry name" value="lambda repressor-like DNA-binding domains"/>
    <property type="match status" value="1"/>
</dbReference>
<sequence length="288" mass="32813">MTTKQVSTVRRRRLGAELRRLREAAGMTLEDAAKILECSDSKISRIETGHIGIRTLDLRVLLARYGIEPGPRYDALLTLARESRMRGHWLQKFNDVLTDPFRDFIRLEEDVASMRSYEIQLVPGLLQTEDYARAVIEAGRVLWHSREEIDKFVALRMERQRVLTKEQPLHLWAILGEAALRCVVGGPEIMRAQLHRLLEVHHDLPHVAIQVLPFSAGPPAGIGGPFVILEFPDPVELDVVYLENLGSNLYIEDDDEIRRYQRAFDHLRSAALSPKDSASLIEKVAKEL</sequence>
<dbReference type="PATRIC" id="fig|1469144.10.peg.3703"/>
<protein>
    <submittedName>
        <fullName evidence="2">Helix-turn-helix domain protein</fullName>
    </submittedName>
</protein>
<keyword evidence="5" id="KW-1185">Reference proteome</keyword>
<name>A0A132N9T1_9ACTN</name>
<dbReference type="SUPFAM" id="SSF47413">
    <property type="entry name" value="lambda repressor-like DNA-binding domains"/>
    <property type="match status" value="1"/>
</dbReference>
<dbReference type="EMBL" id="LAXD01000001">
    <property type="protein sequence ID" value="KWX02407.1"/>
    <property type="molecule type" value="Genomic_DNA"/>
</dbReference>
<evidence type="ECO:0000313" key="7">
    <source>
        <dbReference type="Proteomes" id="UP000070659"/>
    </source>
</evidence>
<dbReference type="Proteomes" id="UP000070659">
    <property type="component" value="Unassembled WGS sequence"/>
</dbReference>
<comment type="caution">
    <text evidence="4">The sequence shown here is derived from an EMBL/GenBank/DDBJ whole genome shotgun (WGS) entry which is preliminary data.</text>
</comment>
<evidence type="ECO:0000313" key="3">
    <source>
        <dbReference type="EMBL" id="KWX03545.1"/>
    </source>
</evidence>
<evidence type="ECO:0000313" key="6">
    <source>
        <dbReference type="Proteomes" id="UP000070598"/>
    </source>
</evidence>
<dbReference type="InterPro" id="IPR001387">
    <property type="entry name" value="Cro/C1-type_HTH"/>
</dbReference>
<feature type="domain" description="HTH cro/C1-type" evidence="1">
    <location>
        <begin position="18"/>
        <end position="72"/>
    </location>
</feature>
<evidence type="ECO:0000313" key="2">
    <source>
        <dbReference type="EMBL" id="KWX02407.1"/>
    </source>
</evidence>
<dbReference type="Proteomes" id="UP000070598">
    <property type="component" value="Unassembled WGS sequence"/>
</dbReference>
<reference evidence="4 7" key="1">
    <citation type="submission" date="2015-02" db="EMBL/GenBank/DDBJ databases">
        <title>Physiological reanalysis, assessment of diazotrophy, and genome sequences of multiple isolates of Streptomyces thermoautotrophicus.</title>
        <authorList>
            <person name="MacKellar D.C."/>
            <person name="Lieber L."/>
            <person name="Norman J."/>
            <person name="Bolger A."/>
            <person name="Tobin C."/>
            <person name="Murray J.W."/>
            <person name="Prell J."/>
        </authorList>
    </citation>
    <scope>NUCLEOTIDE SEQUENCE [LARGE SCALE GENOMIC DNA]</scope>
    <source>
        <strain evidence="4 7">UBT1</strain>
    </source>
</reference>
<evidence type="ECO:0000313" key="4">
    <source>
        <dbReference type="EMBL" id="KWX06854.1"/>
    </source>
</evidence>
<dbReference type="PROSITE" id="PS50943">
    <property type="entry name" value="HTH_CROC1"/>
    <property type="match status" value="1"/>
</dbReference>
<dbReference type="EMBL" id="JYIK01001085">
    <property type="protein sequence ID" value="KWX06854.1"/>
    <property type="molecule type" value="Genomic_DNA"/>
</dbReference>
<organism evidence="4 6">
    <name type="scientific">Carbonactinospora thermoautotrophica</name>
    <dbReference type="NCBI Taxonomy" id="1469144"/>
    <lineage>
        <taxon>Bacteria</taxon>
        <taxon>Bacillati</taxon>
        <taxon>Actinomycetota</taxon>
        <taxon>Actinomycetes</taxon>
        <taxon>Kitasatosporales</taxon>
        <taxon>Carbonactinosporaceae</taxon>
        <taxon>Carbonactinospora</taxon>
    </lineage>
</organism>
<dbReference type="CDD" id="cd00093">
    <property type="entry name" value="HTH_XRE"/>
    <property type="match status" value="1"/>
</dbReference>
<dbReference type="STRING" id="1469144.LI90_3450"/>
<dbReference type="RefSeq" id="WP_066889392.1">
    <property type="nucleotide sequence ID" value="NZ_JYIJ01000017.1"/>
</dbReference>
<dbReference type="InterPro" id="IPR043917">
    <property type="entry name" value="DUF5753"/>
</dbReference>
<gene>
    <name evidence="2" type="ORF">LI90_3450</name>
    <name evidence="3" type="ORF">TH66_11815</name>
    <name evidence="4" type="ORF">TR74_20665</name>
</gene>
<proteinExistence type="predicted"/>
<dbReference type="AlphaFoldDB" id="A0A132N9T1"/>
<reference evidence="2" key="3">
    <citation type="submission" date="2015-04" db="EMBL/GenBank/DDBJ databases">
        <title>Physiological reanalysis, assessment of diazotrophy, and genome sequences of multiple isolates of Streptomyces thermoautotrophicus.</title>
        <authorList>
            <person name="MacKellar D.C."/>
            <person name="Lieber L."/>
            <person name="Norman J."/>
            <person name="Bolger A."/>
            <person name="Tobin C."/>
            <person name="Murray J.W."/>
            <person name="Woodward J."/>
            <person name="Friesen M."/>
            <person name="Prell J."/>
        </authorList>
    </citation>
    <scope>NUCLEOTIDE SEQUENCE [LARGE SCALE GENOMIC DNA]</scope>
    <source>
        <strain evidence="2">H1</strain>
    </source>
</reference>
<dbReference type="EMBL" id="JYIJ01000017">
    <property type="protein sequence ID" value="KWX03545.1"/>
    <property type="molecule type" value="Genomic_DNA"/>
</dbReference>
<dbReference type="SMART" id="SM00530">
    <property type="entry name" value="HTH_XRE"/>
    <property type="match status" value="1"/>
</dbReference>
<reference evidence="5" key="4">
    <citation type="submission" date="2015-04" db="EMBL/GenBank/DDBJ databases">
        <title>Physiological reanalysis, assessment of diazotrophy, and genome sequences of multiple isolates of Streptomyces thermoautotrophicus.</title>
        <authorList>
            <person name="MacKellar D.C."/>
            <person name="Lieber L."/>
            <person name="Norman J."/>
            <person name="Bolger A."/>
            <person name="Tobin C."/>
            <person name="Murray J.W."/>
            <person name="Chang R."/>
            <person name="Ford T."/>
            <person name="Nguyen P.Q."/>
            <person name="Woodward J."/>
            <person name="Permingeat H."/>
            <person name="Joshi N.S."/>
            <person name="Silver P.A."/>
            <person name="Usadel B."/>
            <person name="Rutherford A.W."/>
            <person name="Friesen M."/>
            <person name="Prell J."/>
        </authorList>
    </citation>
    <scope>NUCLEOTIDE SEQUENCE [LARGE SCALE GENOMIC DNA]</scope>
    <source>
        <strain evidence="5">H1</strain>
    </source>
</reference>
<dbReference type="Pfam" id="PF19054">
    <property type="entry name" value="DUF5753"/>
    <property type="match status" value="1"/>
</dbReference>
<dbReference type="Pfam" id="PF13560">
    <property type="entry name" value="HTH_31"/>
    <property type="match status" value="1"/>
</dbReference>
<accession>A0A132N9T1</accession>
<dbReference type="InterPro" id="IPR010982">
    <property type="entry name" value="Lambda_DNA-bd_dom_sf"/>
</dbReference>
<dbReference type="OrthoDB" id="5177725at2"/>